<evidence type="ECO:0000313" key="18">
    <source>
        <dbReference type="Proteomes" id="UP000033140"/>
    </source>
</evidence>
<dbReference type="InterPro" id="IPR033753">
    <property type="entry name" value="GCV_H/Fam206"/>
</dbReference>
<feature type="compositionally biased region" description="Basic residues" evidence="15">
    <location>
        <begin position="909"/>
        <end position="918"/>
    </location>
</feature>
<dbReference type="Gene3D" id="3.40.50.300">
    <property type="entry name" value="P-loop containing nucleotide triphosphate hydrolases"/>
    <property type="match status" value="1"/>
</dbReference>
<dbReference type="SUPFAM" id="SSF52540">
    <property type="entry name" value="P-loop containing nucleoside triphosphate hydrolases"/>
    <property type="match status" value="1"/>
</dbReference>
<feature type="region of interest" description="Disordered" evidence="15">
    <location>
        <begin position="1088"/>
        <end position="1210"/>
    </location>
</feature>
<name>A0A0E9NJG4_SAICN</name>
<gene>
    <name evidence="17" type="ORF">G7K_4119-t1</name>
</gene>
<accession>A0A0E9NJG4</accession>
<keyword evidence="9" id="KW-0809">Transit peptide</keyword>
<dbReference type="SUPFAM" id="SSF100950">
    <property type="entry name" value="NagB/RpiA/CoA transferase-like"/>
    <property type="match status" value="1"/>
</dbReference>
<evidence type="ECO:0000256" key="6">
    <source>
        <dbReference type="ARBA" id="ARBA00022540"/>
    </source>
</evidence>
<dbReference type="PROSITE" id="PS50968">
    <property type="entry name" value="BIOTINYL_LIPOYL"/>
    <property type="match status" value="1"/>
</dbReference>
<feature type="domain" description="Lipoyl-binding" evidence="16">
    <location>
        <begin position="701"/>
        <end position="783"/>
    </location>
</feature>
<dbReference type="Pfam" id="PF01597">
    <property type="entry name" value="GCV_H"/>
    <property type="match status" value="1"/>
</dbReference>
<dbReference type="InterPro" id="IPR017453">
    <property type="entry name" value="GCV_H_sub"/>
</dbReference>
<dbReference type="InterPro" id="IPR027417">
    <property type="entry name" value="P-loop_NTPase"/>
</dbReference>
<dbReference type="CDD" id="cd06848">
    <property type="entry name" value="GCS_H"/>
    <property type="match status" value="1"/>
</dbReference>
<keyword evidence="18" id="KW-1185">Reference proteome</keyword>
<evidence type="ECO:0000256" key="12">
    <source>
        <dbReference type="ARBA" id="ARBA00046432"/>
    </source>
</evidence>
<dbReference type="GO" id="GO:0005524">
    <property type="term" value="F:ATP binding"/>
    <property type="evidence" value="ECO:0007669"/>
    <property type="project" value="InterPro"/>
</dbReference>
<protein>
    <recommendedName>
        <fullName evidence="10">Translation initiation factor eIF2B subunit delta</fullName>
    </recommendedName>
    <alternativeName>
        <fullName evidence="11">eIF2B GDP-GTP exchange factor subunit delta</fullName>
    </alternativeName>
</protein>
<dbReference type="Gene3D" id="3.40.50.10470">
    <property type="entry name" value="Translation initiation factor eif-2b, domain 2"/>
    <property type="match status" value="1"/>
</dbReference>
<evidence type="ECO:0000313" key="17">
    <source>
        <dbReference type="EMBL" id="GAO49984.1"/>
    </source>
</evidence>
<dbReference type="PANTHER" id="PTHR10233">
    <property type="entry name" value="TRANSLATION INITIATION FACTOR EIF-2B"/>
    <property type="match status" value="1"/>
</dbReference>
<feature type="compositionally biased region" description="Basic and acidic residues" evidence="15">
    <location>
        <begin position="1137"/>
        <end position="1156"/>
    </location>
</feature>
<evidence type="ECO:0000256" key="8">
    <source>
        <dbReference type="ARBA" id="ARBA00022917"/>
    </source>
</evidence>
<evidence type="ECO:0000256" key="14">
    <source>
        <dbReference type="RuleBase" id="RU003814"/>
    </source>
</evidence>
<reference evidence="17 18" key="2">
    <citation type="journal article" date="2014" name="J. Gen. Appl. Microbiol.">
        <title>The early diverging ascomycetous budding yeast Saitoella complicata has three histone deacetylases belonging to the Clr6, Hos2, and Rpd3 lineages.</title>
        <authorList>
            <person name="Nishida H."/>
            <person name="Matsumoto T."/>
            <person name="Kondo S."/>
            <person name="Hamamoto M."/>
            <person name="Yoshikawa H."/>
        </authorList>
    </citation>
    <scope>NUCLEOTIDE SEQUENCE [LARGE SCALE GENOMIC DNA]</scope>
    <source>
        <strain evidence="17 18">NRRL Y-17804</strain>
    </source>
</reference>
<comment type="similarity">
    <text evidence="3 14">Belongs to the eIF-2B alpha/beta/delta subunits family.</text>
</comment>
<keyword evidence="6" id="KW-0396">Initiation factor</keyword>
<dbReference type="InterPro" id="IPR000089">
    <property type="entry name" value="Biotin_lipoyl"/>
</dbReference>
<dbReference type="HAMAP" id="MF_00272">
    <property type="entry name" value="GcvH"/>
    <property type="match status" value="1"/>
</dbReference>
<feature type="region of interest" description="Disordered" evidence="15">
    <location>
        <begin position="86"/>
        <end position="115"/>
    </location>
</feature>
<sequence>MRSGEKDAVSKDSRSRSRGGAEMAADVKEFKQGQQQAAAADDDAGPKSKSAKKAEKAARRAQKSGGDADAAAAKKAAAIAAREAAASAAKEPSTPSAQSSATSAVANKSSHGGGGEQIAVVDRLQENKQVSLFSHLEQTRRLSTAGVAKDVHPAVLALGLHMAEYSICGSNARCLATLTAFTKVIQDYQTPSGTTLPRHLTTHLNVQIAYLISSRPLSVSMGNAIRHIKLLISAVSIDTPEDEAKAGLIEEIETFVREKIIVADRVIVESGCGKIRDGDVVLVYAKSSVVEQLLLEAWRIGKQFRVIVIDSRPLFEGRQMLRTLAKAGIPVQYGFLSSIAYLIKSVTKVFLGAHAMLFNGSMYSRVGTALVAMTARDSDIPVIVCCESYKFTERVQLDSFVFNELASPDDLVTTSIGDRSDGGGEGPLKGWRDMGGLRLLNLMYDVTPVKDITMVVKNNSVSLDFFTPSCPLISFRRILHNLIQPIAQLNQPHPNNPRIHSQSLDRLSLRHWIRVELHDDLFAKVVVFALVVVTFYEGDIAAVADFADDAPVFEDGCAGCAHHLADGWLRTDDGSVQVHGSGGRGLRGGERRGTHGSDIFADQCKQLVENHGGTTTRDKGPCLDSVEAPVAAAPALVVQGSSSIPGTKMASLVRSTLRASILRPCFAQSPPRSLVAMAARFESTIRFTKDHEWIRTEDGKTGTIGITEFAAKALGDVTFVEFPEVGQEFSQGDQLGAVESVKAATDIYSPLTGTILSINEDLAKKPSLINKGPLGKGWLCTMEIGEGGEVEMEALMGEEEYVRYTEEHSHALTRCRRVVLTSPTSSKPNKPSTASCFPTRDIRAFDLINSPPLTNITARSERDKGFPDNEDEENRTKTDFGGVDGGNHLKAPTMTDSTIPLTTEEPPKPVRKRGRPRKSKDGPEDEQESSTDREVAGKTGSKRGKKDKDKTAGMKDLSTWFGKPSTEAGTGMTWHDGEGDAVMNDDDVQVNEPLTWPQPRPVQEGMMDEDVVVLMEDVVVPSTSQQSLGTSAPPPTSTAPGIESSLPTALDAVEIVESESESESDVESRGRTMSQIVKLKIGPELLRSLSSRSQMEEGESVVQVPATSSPERGPVPESSQGSLMVKLRISTPAFQSKRKEPEHDEPLPAVKDEKAVPKTVHPFFGGAKARKALTVRAKPVKGEDEDDESSKKRRRKSSEGSVGEPMASVAATIEVVQPAPRVEAGPQKATHPFFKAKPSSTSTSAPGSFSWGGGARDPFRGMMGNPKINYGIPTPWPSADNMHVRDLPPTTLFEHVEQGGWGMGGVRKGKAVAVEVSEREDVLKLYEEKLSAGMGSGTRCLFPEKVLTTGAELQKFAELQYYGKPALQRMFRRIKEKTAFDCGKVENQMLVTKYAPTKAEEVLTDGKAAKELKEWLGEMKVALKRARAAPPPKKKGLFGFGKKRDEDMDDFIVDDDEVMEEMPVYEEIEDSDDKDFNAPGLRKKMKREKKAVLEVPSNVIILEGPHGCGKTAAVYAVAQELGFEVFEINAGGKRSGKDILDQVGEMSQSHLVHQHKKGEKESEKKDSLILIEEVDVLFEEDKGFWQTVLSLSQRTKRAMVLTCNDPVLLPAMSLESAVRLKFEPVSVKTVAEYLHLMTLAEGHLVDKADLEALYETKGNDLRAAIMELDFYLQMGIGDRKAGLDWLHLPKRGVVDDVRIASKGTYRRGLDLGEVETDEDIVSGMQTVFASERFSELLSRMVDVREKETDVMSLDAVIEKPPLKDLGALDAFMRYADDMSFMDTYVDQQHTTFEVPQPKVADDELVHGRAPHLDDVIGYPILAPTSARYTMAGLDELRYSPATQVLIRECFQQRCANLKDIRIMAFAEVDRSTLLSCSAMSVESDRSVKHLIKDEAFADLALLPGWSHNLYPHTVAHRPLAILTTDLGPHVRDIVRHDQQAAKIRTEQSSLLCMGGGQGRGRNTRAAAAASGWGGRREKYLEYIDADVVLRTAGSNWIPDA</sequence>
<feature type="compositionally biased region" description="Low complexity" evidence="15">
    <location>
        <begin position="86"/>
        <end position="106"/>
    </location>
</feature>
<dbReference type="InterPro" id="IPR002930">
    <property type="entry name" value="GCV_H"/>
</dbReference>
<dbReference type="Gene3D" id="2.40.50.100">
    <property type="match status" value="1"/>
</dbReference>
<dbReference type="InterPro" id="IPR011053">
    <property type="entry name" value="Single_hybrid_motif"/>
</dbReference>
<evidence type="ECO:0000256" key="15">
    <source>
        <dbReference type="SAM" id="MobiDB-lite"/>
    </source>
</evidence>
<comment type="caution">
    <text evidence="17">The sequence shown here is derived from an EMBL/GenBank/DDBJ whole genome shotgun (WGS) entry which is preliminary data.</text>
</comment>
<dbReference type="NCBIfam" id="TIGR00527">
    <property type="entry name" value="gcvH"/>
    <property type="match status" value="1"/>
</dbReference>
<organism evidence="17 18">
    <name type="scientific">Saitoella complicata (strain BCRC 22490 / CBS 7301 / JCM 7358 / NBRC 10748 / NRRL Y-17804)</name>
    <dbReference type="NCBI Taxonomy" id="698492"/>
    <lineage>
        <taxon>Eukaryota</taxon>
        <taxon>Fungi</taxon>
        <taxon>Dikarya</taxon>
        <taxon>Ascomycota</taxon>
        <taxon>Taphrinomycotina</taxon>
        <taxon>Taphrinomycotina incertae sedis</taxon>
        <taxon>Saitoella</taxon>
    </lineage>
</organism>
<feature type="region of interest" description="Disordered" evidence="15">
    <location>
        <begin position="1022"/>
        <end position="1044"/>
    </location>
</feature>
<feature type="modified residue" description="N6-lipoyllysine" evidence="13">
    <location>
        <position position="742"/>
    </location>
</feature>
<dbReference type="InterPro" id="IPR003016">
    <property type="entry name" value="2-oxoA_DH_lipoyl-BS"/>
</dbReference>
<dbReference type="PANTHER" id="PTHR10233:SF14">
    <property type="entry name" value="TRANSLATION INITIATION FACTOR EIF-2B SUBUNIT DELTA"/>
    <property type="match status" value="1"/>
</dbReference>
<dbReference type="GO" id="GO:0016887">
    <property type="term" value="F:ATP hydrolysis activity"/>
    <property type="evidence" value="ECO:0007669"/>
    <property type="project" value="InterPro"/>
</dbReference>
<evidence type="ECO:0000256" key="3">
    <source>
        <dbReference type="ARBA" id="ARBA00007251"/>
    </source>
</evidence>
<keyword evidence="7 13" id="KW-0450">Lipoyl</keyword>
<dbReference type="GO" id="GO:0005960">
    <property type="term" value="C:glycine cleavage complex"/>
    <property type="evidence" value="ECO:0007669"/>
    <property type="project" value="InterPro"/>
</dbReference>
<dbReference type="GO" id="GO:0005829">
    <property type="term" value="C:cytosol"/>
    <property type="evidence" value="ECO:0007669"/>
    <property type="project" value="UniProtKB-SubCell"/>
</dbReference>
<dbReference type="Proteomes" id="UP000033140">
    <property type="component" value="Unassembled WGS sequence"/>
</dbReference>
<dbReference type="InterPro" id="IPR000649">
    <property type="entry name" value="IF-2B-related"/>
</dbReference>
<proteinExistence type="inferred from homology"/>
<comment type="subunit">
    <text evidence="12">Component of the translation initiation factor 2B (eIF2B) complex which is a heterodecamer of two sets of five different subunits: alpha, beta, gamma, delta and epsilon. Subunits alpha, beta and delta comprise a regulatory subcomplex and subunits epsilon and gamma comprise a catalytic subcomplex. Within the complex, the hexameric regulatory complex resides at the center, with the two heterodimeric catalytic subcomplexes bound on opposite sides.</text>
</comment>
<comment type="cofactor">
    <cofactor evidence="1">
        <name>(R)-lipoate</name>
        <dbReference type="ChEBI" id="CHEBI:83088"/>
    </cofactor>
</comment>
<evidence type="ECO:0000256" key="10">
    <source>
        <dbReference type="ARBA" id="ARBA00044147"/>
    </source>
</evidence>
<keyword evidence="5" id="KW-0963">Cytoplasm</keyword>
<dbReference type="InterPro" id="IPR042529">
    <property type="entry name" value="IF_2B-like_C"/>
</dbReference>
<keyword evidence="8" id="KW-0648">Protein biosynthesis</keyword>
<comment type="subcellular location">
    <subcellularLocation>
        <location evidence="2">Cytoplasm</location>
        <location evidence="2">Cytosol</location>
    </subcellularLocation>
</comment>
<comment type="similarity">
    <text evidence="4">Belongs to the GcvH family.</text>
</comment>
<reference evidence="17 18" key="1">
    <citation type="journal article" date="2011" name="J. Gen. Appl. Microbiol.">
        <title>Draft genome sequencing of the enigmatic yeast Saitoella complicata.</title>
        <authorList>
            <person name="Nishida H."/>
            <person name="Hamamoto M."/>
            <person name="Sugiyama J."/>
        </authorList>
    </citation>
    <scope>NUCLEOTIDE SEQUENCE [LARGE SCALE GENOMIC DNA]</scope>
    <source>
        <strain evidence="17 18">NRRL Y-17804</strain>
    </source>
</reference>
<reference evidence="17 18" key="3">
    <citation type="journal article" date="2015" name="Genome Announc.">
        <title>Draft Genome Sequence of the Archiascomycetous Yeast Saitoella complicata.</title>
        <authorList>
            <person name="Yamauchi K."/>
            <person name="Kondo S."/>
            <person name="Hamamoto M."/>
            <person name="Takahashi Y."/>
            <person name="Ogura Y."/>
            <person name="Hayashi T."/>
            <person name="Nishida H."/>
        </authorList>
    </citation>
    <scope>NUCLEOTIDE SEQUENCE [LARGE SCALE GENOMIC DNA]</scope>
    <source>
        <strain evidence="17 18">NRRL Y-17804</strain>
    </source>
</reference>
<evidence type="ECO:0000256" key="7">
    <source>
        <dbReference type="ARBA" id="ARBA00022823"/>
    </source>
</evidence>
<dbReference type="InterPro" id="IPR037171">
    <property type="entry name" value="NagB/RpiA_transferase-like"/>
</dbReference>
<evidence type="ECO:0000256" key="4">
    <source>
        <dbReference type="ARBA" id="ARBA00009249"/>
    </source>
</evidence>
<feature type="region of interest" description="Disordered" evidence="15">
    <location>
        <begin position="1"/>
        <end position="74"/>
    </location>
</feature>
<evidence type="ECO:0000256" key="11">
    <source>
        <dbReference type="ARBA" id="ARBA00044356"/>
    </source>
</evidence>
<dbReference type="CDD" id="cd00009">
    <property type="entry name" value="AAA"/>
    <property type="match status" value="1"/>
</dbReference>
<evidence type="ECO:0000256" key="9">
    <source>
        <dbReference type="ARBA" id="ARBA00022946"/>
    </source>
</evidence>
<dbReference type="InterPro" id="IPR003593">
    <property type="entry name" value="AAA+_ATPase"/>
</dbReference>
<dbReference type="NCBIfam" id="NF002270">
    <property type="entry name" value="PRK01202.1"/>
    <property type="match status" value="1"/>
</dbReference>
<dbReference type="GO" id="GO:0019464">
    <property type="term" value="P:glycine decarboxylation via glycine cleavage system"/>
    <property type="evidence" value="ECO:0007669"/>
    <property type="project" value="InterPro"/>
</dbReference>
<evidence type="ECO:0000256" key="13">
    <source>
        <dbReference type="PIRSR" id="PIRSR617453-50"/>
    </source>
</evidence>
<evidence type="ECO:0000256" key="2">
    <source>
        <dbReference type="ARBA" id="ARBA00004514"/>
    </source>
</evidence>
<dbReference type="Pfam" id="PF00004">
    <property type="entry name" value="AAA"/>
    <property type="match status" value="1"/>
</dbReference>
<dbReference type="GO" id="GO:0003743">
    <property type="term" value="F:translation initiation factor activity"/>
    <property type="evidence" value="ECO:0007669"/>
    <property type="project" value="UniProtKB-KW"/>
</dbReference>
<evidence type="ECO:0000259" key="16">
    <source>
        <dbReference type="PROSITE" id="PS50968"/>
    </source>
</evidence>
<evidence type="ECO:0000256" key="5">
    <source>
        <dbReference type="ARBA" id="ARBA00022490"/>
    </source>
</evidence>
<dbReference type="InterPro" id="IPR003959">
    <property type="entry name" value="ATPase_AAA_core"/>
</dbReference>
<dbReference type="EMBL" id="BACD03000028">
    <property type="protein sequence ID" value="GAO49984.1"/>
    <property type="molecule type" value="Genomic_DNA"/>
</dbReference>
<dbReference type="Pfam" id="PF01008">
    <property type="entry name" value="IF-2B"/>
    <property type="match status" value="1"/>
</dbReference>
<evidence type="ECO:0000256" key="1">
    <source>
        <dbReference type="ARBA" id="ARBA00001938"/>
    </source>
</evidence>
<dbReference type="SUPFAM" id="SSF51230">
    <property type="entry name" value="Single hybrid motif"/>
    <property type="match status" value="1"/>
</dbReference>
<dbReference type="STRING" id="698492.A0A0E9NJG4"/>
<feature type="region of interest" description="Disordered" evidence="15">
    <location>
        <begin position="853"/>
        <end position="985"/>
    </location>
</feature>
<dbReference type="PROSITE" id="PS00189">
    <property type="entry name" value="LIPOYL"/>
    <property type="match status" value="1"/>
</dbReference>
<feature type="compositionally biased region" description="Basic and acidic residues" evidence="15">
    <location>
        <begin position="1"/>
        <end position="15"/>
    </location>
</feature>
<dbReference type="SMART" id="SM00382">
    <property type="entry name" value="AAA"/>
    <property type="match status" value="1"/>
</dbReference>